<dbReference type="Pfam" id="PF00126">
    <property type="entry name" value="HTH_1"/>
    <property type="match status" value="1"/>
</dbReference>
<comment type="similarity">
    <text evidence="1">Belongs to the LysR transcriptional regulatory family.</text>
</comment>
<dbReference type="PANTHER" id="PTHR30126:SF39">
    <property type="entry name" value="HTH-TYPE TRANSCRIPTIONAL REGULATOR CYSL"/>
    <property type="match status" value="1"/>
</dbReference>
<evidence type="ECO:0000256" key="4">
    <source>
        <dbReference type="ARBA" id="ARBA00023163"/>
    </source>
</evidence>
<dbReference type="RefSeq" id="WP_322466223.1">
    <property type="nucleotide sequence ID" value="NZ_JAXOJX010000025.1"/>
</dbReference>
<dbReference type="Proteomes" id="UP001293718">
    <property type="component" value="Unassembled WGS sequence"/>
</dbReference>
<evidence type="ECO:0000313" key="6">
    <source>
        <dbReference type="EMBL" id="MDZ5458045.1"/>
    </source>
</evidence>
<keyword evidence="3" id="KW-0238">DNA-binding</keyword>
<proteinExistence type="inferred from homology"/>
<name>A0ABU5IHS3_9BURK</name>
<dbReference type="CDD" id="cd05466">
    <property type="entry name" value="PBP2_LTTR_substrate"/>
    <property type="match status" value="1"/>
</dbReference>
<organism evidence="6 7">
    <name type="scientific">Azohydromonas lata</name>
    <dbReference type="NCBI Taxonomy" id="45677"/>
    <lineage>
        <taxon>Bacteria</taxon>
        <taxon>Pseudomonadati</taxon>
        <taxon>Pseudomonadota</taxon>
        <taxon>Betaproteobacteria</taxon>
        <taxon>Burkholderiales</taxon>
        <taxon>Sphaerotilaceae</taxon>
        <taxon>Azohydromonas</taxon>
    </lineage>
</organism>
<dbReference type="InterPro" id="IPR005119">
    <property type="entry name" value="LysR_subst-bd"/>
</dbReference>
<gene>
    <name evidence="6" type="ORF">SM757_15815</name>
</gene>
<sequence>MKTEDLRAFDAVVRHGSISMAARELGLTQPATTRRIQSLEEALGVQLLDRSIKPPKPSTLGLRVHAQTRAALREIDALRHLVATDAVPQGRLRMGLTHSMGSLGLVELLLDVKASFPDLQLQLCTDWSARLVDAVLHGRLDAAAVFMPGSKVWADGLAAQRLASTEVLVVAAKGRFTRTSVRLRDVFEAGWVLNPDGCGFRAALQRALSEQGLPFQLNLETHGSELQLSLVAAGLGLGLVARPALQSSRLAESLDVLSVRDFSLALDVWMVSPSAQGNLQRAIEHFGAALVRGMSPAGTEPAARATRRAKR</sequence>
<evidence type="ECO:0000256" key="1">
    <source>
        <dbReference type="ARBA" id="ARBA00009437"/>
    </source>
</evidence>
<evidence type="ECO:0000256" key="3">
    <source>
        <dbReference type="ARBA" id="ARBA00023125"/>
    </source>
</evidence>
<dbReference type="EMBL" id="JAXOJX010000025">
    <property type="protein sequence ID" value="MDZ5458045.1"/>
    <property type="molecule type" value="Genomic_DNA"/>
</dbReference>
<comment type="caution">
    <text evidence="6">The sequence shown here is derived from an EMBL/GenBank/DDBJ whole genome shotgun (WGS) entry which is preliminary data.</text>
</comment>
<evidence type="ECO:0000256" key="2">
    <source>
        <dbReference type="ARBA" id="ARBA00023015"/>
    </source>
</evidence>
<dbReference type="SUPFAM" id="SSF53850">
    <property type="entry name" value="Periplasmic binding protein-like II"/>
    <property type="match status" value="1"/>
</dbReference>
<keyword evidence="4" id="KW-0804">Transcription</keyword>
<accession>A0ABU5IHS3</accession>
<keyword evidence="2" id="KW-0805">Transcription regulation</keyword>
<dbReference type="SUPFAM" id="SSF46785">
    <property type="entry name" value="Winged helix' DNA-binding domain"/>
    <property type="match status" value="1"/>
</dbReference>
<dbReference type="InterPro" id="IPR036388">
    <property type="entry name" value="WH-like_DNA-bd_sf"/>
</dbReference>
<dbReference type="Pfam" id="PF03466">
    <property type="entry name" value="LysR_substrate"/>
    <property type="match status" value="1"/>
</dbReference>
<reference evidence="6 7" key="1">
    <citation type="submission" date="2023-11" db="EMBL/GenBank/DDBJ databases">
        <title>Draft genome of Azohydromonas lata strain H1 (DSM1123), a polyhydroxyalkanoate producer.</title>
        <authorList>
            <person name="Traversa D."/>
            <person name="D'Addabbo P."/>
            <person name="Pazzani C."/>
            <person name="Manzari C."/>
            <person name="Chiara M."/>
            <person name="Scrascia M."/>
        </authorList>
    </citation>
    <scope>NUCLEOTIDE SEQUENCE [LARGE SCALE GENOMIC DNA]</scope>
    <source>
        <strain evidence="6 7">H1</strain>
    </source>
</reference>
<dbReference type="InterPro" id="IPR000847">
    <property type="entry name" value="LysR_HTH_N"/>
</dbReference>
<dbReference type="PROSITE" id="PS50931">
    <property type="entry name" value="HTH_LYSR"/>
    <property type="match status" value="1"/>
</dbReference>
<dbReference type="InterPro" id="IPR036390">
    <property type="entry name" value="WH_DNA-bd_sf"/>
</dbReference>
<dbReference type="PANTHER" id="PTHR30126">
    <property type="entry name" value="HTH-TYPE TRANSCRIPTIONAL REGULATOR"/>
    <property type="match status" value="1"/>
</dbReference>
<evidence type="ECO:0000259" key="5">
    <source>
        <dbReference type="PROSITE" id="PS50931"/>
    </source>
</evidence>
<protein>
    <submittedName>
        <fullName evidence="6">LysR family transcriptional regulator</fullName>
    </submittedName>
</protein>
<dbReference type="PRINTS" id="PR00039">
    <property type="entry name" value="HTHLYSR"/>
</dbReference>
<dbReference type="Gene3D" id="3.40.190.10">
    <property type="entry name" value="Periplasmic binding protein-like II"/>
    <property type="match status" value="2"/>
</dbReference>
<evidence type="ECO:0000313" key="7">
    <source>
        <dbReference type="Proteomes" id="UP001293718"/>
    </source>
</evidence>
<dbReference type="Gene3D" id="1.10.10.10">
    <property type="entry name" value="Winged helix-like DNA-binding domain superfamily/Winged helix DNA-binding domain"/>
    <property type="match status" value="1"/>
</dbReference>
<feature type="domain" description="HTH lysR-type" evidence="5">
    <location>
        <begin position="1"/>
        <end position="58"/>
    </location>
</feature>
<keyword evidence="7" id="KW-1185">Reference proteome</keyword>